<keyword evidence="7" id="KW-0418">Kinase</keyword>
<dbReference type="SUPFAM" id="SSF53062">
    <property type="entry name" value="PTS system fructose IIA component-like"/>
    <property type="match status" value="1"/>
</dbReference>
<dbReference type="Proteomes" id="UP001644750">
    <property type="component" value="Unassembled WGS sequence"/>
</dbReference>
<evidence type="ECO:0000259" key="8">
    <source>
        <dbReference type="PROSITE" id="PS51096"/>
    </source>
</evidence>
<keyword evidence="3" id="KW-0963">Cytoplasm</keyword>
<keyword evidence="10" id="KW-1185">Reference proteome</keyword>
<evidence type="ECO:0000256" key="2">
    <source>
        <dbReference type="ARBA" id="ARBA00022448"/>
    </source>
</evidence>
<dbReference type="InterPro" id="IPR033887">
    <property type="entry name" value="PTS_IIA_man"/>
</dbReference>
<accession>A0ABX2HUI8</accession>
<dbReference type="InterPro" id="IPR051471">
    <property type="entry name" value="Bacterial_PTS_sugar_comp"/>
</dbReference>
<evidence type="ECO:0000256" key="5">
    <source>
        <dbReference type="ARBA" id="ARBA00022679"/>
    </source>
</evidence>
<proteinExistence type="predicted"/>
<keyword evidence="5" id="KW-0808">Transferase</keyword>
<dbReference type="Pfam" id="PF03610">
    <property type="entry name" value="EIIA-man"/>
    <property type="match status" value="1"/>
</dbReference>
<dbReference type="PROSITE" id="PS51096">
    <property type="entry name" value="PTS_EIIA_TYPE_4"/>
    <property type="match status" value="1"/>
</dbReference>
<evidence type="ECO:0000256" key="6">
    <source>
        <dbReference type="ARBA" id="ARBA00022683"/>
    </source>
</evidence>
<gene>
    <name evidence="9" type="ORF">G5A72_02030</name>
</gene>
<evidence type="ECO:0000313" key="9">
    <source>
        <dbReference type="EMBL" id="NSJ78391.1"/>
    </source>
</evidence>
<dbReference type="EMBL" id="JAAITB010000003">
    <property type="protein sequence ID" value="NSJ78391.1"/>
    <property type="molecule type" value="Genomic_DNA"/>
</dbReference>
<evidence type="ECO:0000256" key="4">
    <source>
        <dbReference type="ARBA" id="ARBA00022597"/>
    </source>
</evidence>
<dbReference type="InterPro" id="IPR036662">
    <property type="entry name" value="PTS_EIIA_man-typ_sf"/>
</dbReference>
<evidence type="ECO:0000256" key="3">
    <source>
        <dbReference type="ARBA" id="ARBA00022490"/>
    </source>
</evidence>
<feature type="domain" description="PTS EIIA type-4" evidence="8">
    <location>
        <begin position="8"/>
        <end position="131"/>
    </location>
</feature>
<keyword evidence="2" id="KW-0813">Transport</keyword>
<dbReference type="RefSeq" id="WP_081022700.1">
    <property type="nucleotide sequence ID" value="NZ_CACRSX010000064.1"/>
</dbReference>
<comment type="caution">
    <text evidence="9">The sequence shown here is derived from an EMBL/GenBank/DDBJ whole genome shotgun (WGS) entry which is preliminary data.</text>
</comment>
<protein>
    <submittedName>
        <fullName evidence="9">PTS sugar transporter subunit IIA</fullName>
    </submittedName>
</protein>
<comment type="subcellular location">
    <subcellularLocation>
        <location evidence="1">Cytoplasm</location>
    </subcellularLocation>
</comment>
<keyword evidence="6" id="KW-0598">Phosphotransferase system</keyword>
<dbReference type="CDD" id="cd00006">
    <property type="entry name" value="PTS_IIA_man"/>
    <property type="match status" value="1"/>
</dbReference>
<dbReference type="PANTHER" id="PTHR33799:SF1">
    <property type="entry name" value="PTS SYSTEM MANNOSE-SPECIFIC EIIAB COMPONENT-RELATED"/>
    <property type="match status" value="1"/>
</dbReference>
<dbReference type="PANTHER" id="PTHR33799">
    <property type="entry name" value="PTS PERMEASE-RELATED-RELATED"/>
    <property type="match status" value="1"/>
</dbReference>
<keyword evidence="4 9" id="KW-0762">Sugar transport</keyword>
<reference evidence="9 10" key="1">
    <citation type="journal article" date="2020" name="Cell Host Microbe">
        <title>Functional and Genomic Variation between Human-Derived Isolates of Lachnospiraceae Reveals Inter- and Intra-Species Diversity.</title>
        <authorList>
            <person name="Sorbara M.T."/>
            <person name="Littmann E.R."/>
            <person name="Fontana E."/>
            <person name="Moody T.U."/>
            <person name="Kohout C.E."/>
            <person name="Gjonbalaj M."/>
            <person name="Eaton V."/>
            <person name="Seok R."/>
            <person name="Leiner I.M."/>
            <person name="Pamer E.G."/>
        </authorList>
    </citation>
    <scope>NUCLEOTIDE SEQUENCE [LARGE SCALE GENOMIC DNA]</scope>
    <source>
        <strain evidence="9 10">MSK.14.57</strain>
    </source>
</reference>
<name>A0ABX2HUI8_ANAHA</name>
<evidence type="ECO:0000256" key="1">
    <source>
        <dbReference type="ARBA" id="ARBA00004496"/>
    </source>
</evidence>
<dbReference type="Gene3D" id="3.40.50.510">
    <property type="entry name" value="Phosphotransferase system, mannose-type IIA component"/>
    <property type="match status" value="1"/>
</dbReference>
<organism evidence="9 10">
    <name type="scientific">Anaerostipes hadrus</name>
    <dbReference type="NCBI Taxonomy" id="649756"/>
    <lineage>
        <taxon>Bacteria</taxon>
        <taxon>Bacillati</taxon>
        <taxon>Bacillota</taxon>
        <taxon>Clostridia</taxon>
        <taxon>Lachnospirales</taxon>
        <taxon>Lachnospiraceae</taxon>
        <taxon>Anaerostipes</taxon>
    </lineage>
</organism>
<evidence type="ECO:0000256" key="7">
    <source>
        <dbReference type="ARBA" id="ARBA00022777"/>
    </source>
</evidence>
<sequence length="143" mass="16134">MREKRGKLMKVIVVSHGSYARGLVDTAQMIAGEQEDLEAFGLEPEESVDTLREKIRESIEQTSEGEEVLILTDLFYGSPFNTVISLMSEYNLYHVTGINLPLMMEVVMGRYAGKSAQEVCKDLLKAAPETVKDVRELYKEVEE</sequence>
<evidence type="ECO:0000313" key="10">
    <source>
        <dbReference type="Proteomes" id="UP001644750"/>
    </source>
</evidence>
<dbReference type="InterPro" id="IPR004701">
    <property type="entry name" value="PTS_EIIA_man-typ"/>
</dbReference>